<dbReference type="Pfam" id="PF03171">
    <property type="entry name" value="2OG-FeII_Oxy"/>
    <property type="match status" value="1"/>
</dbReference>
<comment type="caution">
    <text evidence="5">The sequence shown here is derived from an EMBL/GenBank/DDBJ whole genome shotgun (WGS) entry which is preliminary data.</text>
</comment>
<keyword evidence="6" id="KW-1185">Reference proteome</keyword>
<keyword evidence="2" id="KW-0479">Metal-binding</keyword>
<evidence type="ECO:0000256" key="1">
    <source>
        <dbReference type="ARBA" id="ARBA00008056"/>
    </source>
</evidence>
<dbReference type="InterPro" id="IPR044861">
    <property type="entry name" value="IPNS-like_FE2OG_OXY"/>
</dbReference>
<accession>A0AAN6KX33</accession>
<evidence type="ECO:0000259" key="4">
    <source>
        <dbReference type="PROSITE" id="PS51471"/>
    </source>
</evidence>
<dbReference type="AlphaFoldDB" id="A0AAN6KX33"/>
<gene>
    <name evidence="5" type="ORF">LTR91_003274</name>
</gene>
<proteinExistence type="inferred from homology"/>
<dbReference type="PANTHER" id="PTHR47990">
    <property type="entry name" value="2-OXOGLUTARATE (2OG) AND FE(II)-DEPENDENT OXYGENASE SUPERFAMILY PROTEIN-RELATED"/>
    <property type="match status" value="1"/>
</dbReference>
<keyword evidence="2" id="KW-0560">Oxidoreductase</keyword>
<evidence type="ECO:0000256" key="3">
    <source>
        <dbReference type="SAM" id="MobiDB-lite"/>
    </source>
</evidence>
<dbReference type="EMBL" id="JAUJLE010000017">
    <property type="protein sequence ID" value="KAK1007746.1"/>
    <property type="molecule type" value="Genomic_DNA"/>
</dbReference>
<protein>
    <recommendedName>
        <fullName evidence="4">Fe2OG dioxygenase domain-containing protein</fullName>
    </recommendedName>
</protein>
<dbReference type="Gene3D" id="2.60.120.330">
    <property type="entry name" value="B-lactam Antibiotic, Isopenicillin N Synthase, Chain"/>
    <property type="match status" value="1"/>
</dbReference>
<keyword evidence="2" id="KW-0408">Iron</keyword>
<dbReference type="InterPro" id="IPR026992">
    <property type="entry name" value="DIOX_N"/>
</dbReference>
<evidence type="ECO:0000313" key="5">
    <source>
        <dbReference type="EMBL" id="KAK1007746.1"/>
    </source>
</evidence>
<organism evidence="5 6">
    <name type="scientific">Friedmanniomyces endolithicus</name>
    <dbReference type="NCBI Taxonomy" id="329885"/>
    <lineage>
        <taxon>Eukaryota</taxon>
        <taxon>Fungi</taxon>
        <taxon>Dikarya</taxon>
        <taxon>Ascomycota</taxon>
        <taxon>Pezizomycotina</taxon>
        <taxon>Dothideomycetes</taxon>
        <taxon>Dothideomycetidae</taxon>
        <taxon>Mycosphaerellales</taxon>
        <taxon>Teratosphaeriaceae</taxon>
        <taxon>Friedmanniomyces</taxon>
    </lineage>
</organism>
<dbReference type="InterPro" id="IPR050231">
    <property type="entry name" value="Iron_ascorbate_oxido_reductase"/>
</dbReference>
<feature type="compositionally biased region" description="Basic and acidic residues" evidence="3">
    <location>
        <begin position="33"/>
        <end position="45"/>
    </location>
</feature>
<evidence type="ECO:0000313" key="6">
    <source>
        <dbReference type="Proteomes" id="UP001175353"/>
    </source>
</evidence>
<dbReference type="InterPro" id="IPR027443">
    <property type="entry name" value="IPNS-like_sf"/>
</dbReference>
<dbReference type="GO" id="GO:0046872">
    <property type="term" value="F:metal ion binding"/>
    <property type="evidence" value="ECO:0007669"/>
    <property type="project" value="UniProtKB-KW"/>
</dbReference>
<dbReference type="Proteomes" id="UP001175353">
    <property type="component" value="Unassembled WGS sequence"/>
</dbReference>
<comment type="similarity">
    <text evidence="1 2">Belongs to the iron/ascorbate-dependent oxidoreductase family.</text>
</comment>
<sequence>MAMAQTASTQLGPNAIAHHDGVASLPAPAPALHHLDDSDAPETKEQDDLIFHDLPPFPPDVPTAPLLRLNLARLLNHDGVEEAKLCDACQNVGFFYLDLRGGPSSKRDSVHSYPATLDGDALLRDAAELFELGREAFELPTEEKQSYDLKDKGSYYGYKGLGQGVVDAKGTRDANEFYNVSKDDVSGIGERLPAPEVLQKESNRQLLAGFCRMSHAVVAVILGVLNEKLGLPEGRLAELHRLEVASGDQVRWVRSPPQPTTDAYTMSLGEHTDFGSVTVLFNRLGGLQILPPDSEEWQYVKPLRGHAVVNLGDAMVKFTAGVLRSNIHRVVNPPGQQASHTRMSLVYFARPEDEVKLKVLEGSQAIEAKRKELKDSGGLQEEEDVTAKEWILRRAMGRRAGGDWKASEGTEAGRSKLY</sequence>
<reference evidence="5" key="1">
    <citation type="submission" date="2023-06" db="EMBL/GenBank/DDBJ databases">
        <title>Black Yeasts Isolated from many extreme environments.</title>
        <authorList>
            <person name="Coleine C."/>
            <person name="Stajich J.E."/>
            <person name="Selbmann L."/>
        </authorList>
    </citation>
    <scope>NUCLEOTIDE SEQUENCE</scope>
    <source>
        <strain evidence="5">CCFEE 5200</strain>
    </source>
</reference>
<feature type="region of interest" description="Disordered" evidence="3">
    <location>
        <begin position="19"/>
        <end position="45"/>
    </location>
</feature>
<feature type="domain" description="Fe2OG dioxygenase" evidence="4">
    <location>
        <begin position="246"/>
        <end position="351"/>
    </location>
</feature>
<dbReference type="GO" id="GO:0044283">
    <property type="term" value="P:small molecule biosynthetic process"/>
    <property type="evidence" value="ECO:0007669"/>
    <property type="project" value="UniProtKB-ARBA"/>
</dbReference>
<dbReference type="GO" id="GO:0016491">
    <property type="term" value="F:oxidoreductase activity"/>
    <property type="evidence" value="ECO:0007669"/>
    <property type="project" value="UniProtKB-KW"/>
</dbReference>
<dbReference type="Pfam" id="PF14226">
    <property type="entry name" value="DIOX_N"/>
    <property type="match status" value="1"/>
</dbReference>
<dbReference type="FunFam" id="2.60.120.330:FF:000045">
    <property type="entry name" value="Oxidoreductase, 2OG-Fe(II) oxygenase family, putative"/>
    <property type="match status" value="1"/>
</dbReference>
<dbReference type="SUPFAM" id="SSF51197">
    <property type="entry name" value="Clavaminate synthase-like"/>
    <property type="match status" value="1"/>
</dbReference>
<dbReference type="PROSITE" id="PS51471">
    <property type="entry name" value="FE2OG_OXY"/>
    <property type="match status" value="1"/>
</dbReference>
<name>A0AAN6KX33_9PEZI</name>
<evidence type="ECO:0000256" key="2">
    <source>
        <dbReference type="RuleBase" id="RU003682"/>
    </source>
</evidence>
<dbReference type="InterPro" id="IPR005123">
    <property type="entry name" value="Oxoglu/Fe-dep_dioxygenase_dom"/>
</dbReference>